<evidence type="ECO:0000313" key="2">
    <source>
        <dbReference type="Proteomes" id="UP000078542"/>
    </source>
</evidence>
<dbReference type="EMBL" id="KQ977873">
    <property type="protein sequence ID" value="KYM99111.1"/>
    <property type="molecule type" value="Genomic_DNA"/>
</dbReference>
<dbReference type="AlphaFoldDB" id="A0A195CFM4"/>
<reference evidence="1 2" key="1">
    <citation type="submission" date="2016-03" db="EMBL/GenBank/DDBJ databases">
        <title>Cyphomyrmex costatus WGS genome.</title>
        <authorList>
            <person name="Nygaard S."/>
            <person name="Hu H."/>
            <person name="Boomsma J."/>
            <person name="Zhang G."/>
        </authorList>
    </citation>
    <scope>NUCLEOTIDE SEQUENCE [LARGE SCALE GENOMIC DNA]</scope>
    <source>
        <strain evidence="1">MS0001</strain>
        <tissue evidence="1">Whole body</tissue>
    </source>
</reference>
<gene>
    <name evidence="1" type="ORF">ALC62_10080</name>
</gene>
<name>A0A195CFM4_9HYME</name>
<proteinExistence type="predicted"/>
<dbReference type="Proteomes" id="UP000078542">
    <property type="component" value="Unassembled WGS sequence"/>
</dbReference>
<protein>
    <submittedName>
        <fullName evidence="1">Uncharacterized protein</fullName>
    </submittedName>
</protein>
<feature type="non-terminal residue" evidence="1">
    <location>
        <position position="1"/>
    </location>
</feature>
<sequence length="37" mass="4106">IRDEETISEPGLEKSVLSGFVDVDMAGQDDFNVTRVH</sequence>
<evidence type="ECO:0000313" key="1">
    <source>
        <dbReference type="EMBL" id="KYM99111.1"/>
    </source>
</evidence>
<accession>A0A195CFM4</accession>
<organism evidence="1 2">
    <name type="scientific">Cyphomyrmex costatus</name>
    <dbReference type="NCBI Taxonomy" id="456900"/>
    <lineage>
        <taxon>Eukaryota</taxon>
        <taxon>Metazoa</taxon>
        <taxon>Ecdysozoa</taxon>
        <taxon>Arthropoda</taxon>
        <taxon>Hexapoda</taxon>
        <taxon>Insecta</taxon>
        <taxon>Pterygota</taxon>
        <taxon>Neoptera</taxon>
        <taxon>Endopterygota</taxon>
        <taxon>Hymenoptera</taxon>
        <taxon>Apocrita</taxon>
        <taxon>Aculeata</taxon>
        <taxon>Formicoidea</taxon>
        <taxon>Formicidae</taxon>
        <taxon>Myrmicinae</taxon>
        <taxon>Cyphomyrmex</taxon>
    </lineage>
</organism>
<keyword evidence="2" id="KW-1185">Reference proteome</keyword>